<feature type="region of interest" description="Disordered" evidence="1">
    <location>
        <begin position="83"/>
        <end position="102"/>
    </location>
</feature>
<dbReference type="PROSITE" id="PS51257">
    <property type="entry name" value="PROKAR_LIPOPROTEIN"/>
    <property type="match status" value="1"/>
</dbReference>
<proteinExistence type="predicted"/>
<feature type="signal peptide" evidence="2">
    <location>
        <begin position="1"/>
        <end position="24"/>
    </location>
</feature>
<feature type="chain" id="PRO_5024304555" evidence="2">
    <location>
        <begin position="25"/>
        <end position="102"/>
    </location>
</feature>
<dbReference type="WBParaSite" id="TMUE_2000006592.1">
    <property type="protein sequence ID" value="TMUE_2000006592.1"/>
    <property type="gene ID" value="WBGene00285443"/>
</dbReference>
<evidence type="ECO:0000256" key="2">
    <source>
        <dbReference type="SAM" id="SignalP"/>
    </source>
</evidence>
<sequence>MQRKNSECCLLALLAFLFSCGASCNEYDMDDLRKFDNHLFCLRTHCPDLYNEYVVEGKFYRAVENIYLRYRNCMKMCKATREPTESGHGEVTQWPISDSRTN</sequence>
<accession>A0A5S6QIA5</accession>
<keyword evidence="2" id="KW-0732">Signal</keyword>
<dbReference type="Proteomes" id="UP000046395">
    <property type="component" value="Unassembled WGS sequence"/>
</dbReference>
<evidence type="ECO:0000313" key="3">
    <source>
        <dbReference type="Proteomes" id="UP000046395"/>
    </source>
</evidence>
<organism evidence="3 4">
    <name type="scientific">Trichuris muris</name>
    <name type="common">Mouse whipworm</name>
    <dbReference type="NCBI Taxonomy" id="70415"/>
    <lineage>
        <taxon>Eukaryota</taxon>
        <taxon>Metazoa</taxon>
        <taxon>Ecdysozoa</taxon>
        <taxon>Nematoda</taxon>
        <taxon>Enoplea</taxon>
        <taxon>Dorylaimia</taxon>
        <taxon>Trichinellida</taxon>
        <taxon>Trichuridae</taxon>
        <taxon>Trichuris</taxon>
    </lineage>
</organism>
<name>A0A5S6QIA5_TRIMR</name>
<keyword evidence="3" id="KW-1185">Reference proteome</keyword>
<dbReference type="AlphaFoldDB" id="A0A5S6QIA5"/>
<protein>
    <submittedName>
        <fullName evidence="4">BPTI/Kunitz inhibitor domain-containing protein</fullName>
    </submittedName>
</protein>
<evidence type="ECO:0000256" key="1">
    <source>
        <dbReference type="SAM" id="MobiDB-lite"/>
    </source>
</evidence>
<evidence type="ECO:0000313" key="4">
    <source>
        <dbReference type="WBParaSite" id="TMUE_2000006592.1"/>
    </source>
</evidence>
<reference evidence="4" key="1">
    <citation type="submission" date="2019-12" db="UniProtKB">
        <authorList>
            <consortium name="WormBaseParasite"/>
        </authorList>
    </citation>
    <scope>IDENTIFICATION</scope>
</reference>